<dbReference type="Pfam" id="PF03013">
    <property type="entry name" value="Pyr_excise"/>
    <property type="match status" value="1"/>
</dbReference>
<evidence type="ECO:0000256" key="1">
    <source>
        <dbReference type="SAM" id="MobiDB-lite"/>
    </source>
</evidence>
<dbReference type="InterPro" id="IPR004260">
    <property type="entry name" value="Pyr-dimer_DNA_glycosylase"/>
</dbReference>
<accession>A0ABN2WGT1</accession>
<comment type="caution">
    <text evidence="2">The sequence shown here is derived from an EMBL/GenBank/DDBJ whole genome shotgun (WGS) entry which is preliminary data.</text>
</comment>
<dbReference type="RefSeq" id="WP_291791316.1">
    <property type="nucleotide sequence ID" value="NZ_BAAAPZ010000003.1"/>
</dbReference>
<reference evidence="2 3" key="1">
    <citation type="journal article" date="2019" name="Int. J. Syst. Evol. Microbiol.">
        <title>The Global Catalogue of Microorganisms (GCM) 10K type strain sequencing project: providing services to taxonomists for standard genome sequencing and annotation.</title>
        <authorList>
            <consortium name="The Broad Institute Genomics Platform"/>
            <consortium name="The Broad Institute Genome Sequencing Center for Infectious Disease"/>
            <person name="Wu L."/>
            <person name="Ma J."/>
        </authorList>
    </citation>
    <scope>NUCLEOTIDE SEQUENCE [LARGE SCALE GENOMIC DNA]</scope>
    <source>
        <strain evidence="2 3">JCM 15900</strain>
    </source>
</reference>
<protein>
    <submittedName>
        <fullName evidence="2">Pyrimidine dimer DNA glycosylase/endonuclease V</fullName>
    </submittedName>
</protein>
<gene>
    <name evidence="2" type="ORF">GCM10009823_09550</name>
</gene>
<dbReference type="Proteomes" id="UP001500984">
    <property type="component" value="Unassembled WGS sequence"/>
</dbReference>
<feature type="compositionally biased region" description="Polar residues" evidence="1">
    <location>
        <begin position="149"/>
        <end position="163"/>
    </location>
</feature>
<sequence length="163" mass="18087">MRLWTVHPRHLDRQGLLACWRESLLAQAVLHDPSRGYSRHPQLIRFRAHSDPAAAIRAFLLGLQMEATVRGYRFDASRILDADELTAQLPATDGQLAFEWQHLMAKLHHRSPALAQRWSGIELPEAHPVFSIVPGPVESWERGAPAESTGPTDAGVSTSNSSS</sequence>
<dbReference type="EMBL" id="BAAAPZ010000003">
    <property type="protein sequence ID" value="GAA2092061.1"/>
    <property type="molecule type" value="Genomic_DNA"/>
</dbReference>
<proteinExistence type="predicted"/>
<name>A0ABN2WGT1_9MICO</name>
<evidence type="ECO:0000313" key="2">
    <source>
        <dbReference type="EMBL" id="GAA2092061.1"/>
    </source>
</evidence>
<feature type="region of interest" description="Disordered" evidence="1">
    <location>
        <begin position="138"/>
        <end position="163"/>
    </location>
</feature>
<evidence type="ECO:0000313" key="3">
    <source>
        <dbReference type="Proteomes" id="UP001500984"/>
    </source>
</evidence>
<keyword evidence="3" id="KW-1185">Reference proteome</keyword>
<organism evidence="2 3">
    <name type="scientific">Brevibacterium salitolerans</name>
    <dbReference type="NCBI Taxonomy" id="1403566"/>
    <lineage>
        <taxon>Bacteria</taxon>
        <taxon>Bacillati</taxon>
        <taxon>Actinomycetota</taxon>
        <taxon>Actinomycetes</taxon>
        <taxon>Micrococcales</taxon>
        <taxon>Brevibacteriaceae</taxon>
        <taxon>Brevibacterium</taxon>
    </lineage>
</organism>